<keyword evidence="4" id="KW-1017">Isopeptide bond</keyword>
<evidence type="ECO:0000259" key="15">
    <source>
        <dbReference type="Pfam" id="PF13891"/>
    </source>
</evidence>
<evidence type="ECO:0000256" key="14">
    <source>
        <dbReference type="SAM" id="MobiDB-lite"/>
    </source>
</evidence>
<keyword evidence="5" id="KW-0597">Phosphoprotein</keyword>
<evidence type="ECO:0000256" key="13">
    <source>
        <dbReference type="ARBA" id="ARBA00093543"/>
    </source>
</evidence>
<dbReference type="Proteomes" id="UP000825935">
    <property type="component" value="Chromosome 34"/>
</dbReference>
<dbReference type="GO" id="GO:0005739">
    <property type="term" value="C:mitochondrion"/>
    <property type="evidence" value="ECO:0007669"/>
    <property type="project" value="UniProtKB-SubCell"/>
</dbReference>
<accession>A0A8T2QHT9</accession>
<evidence type="ECO:0000256" key="8">
    <source>
        <dbReference type="ARBA" id="ARBA00023128"/>
    </source>
</evidence>
<sequence>MGSTGRTNKRLTSLSTFTSPLVATTQGQQQQVGRKSSQSPAAVTGDLPSLHANGDTAAIYNFAEAEPRRDVEMGSDNDSEVCDLALDGALEDEALKNADALTEQEVARRRLRRINQLIKLYRMHYWGLLEELRSKYRIFYIKHGKGGWKDDADVAEREKIEGTVENADIQSVAPKGKLQLTDGFSGMKEPLAPDKSKGDTLRCAFQGCKSKPMALSSFCFQHILSEPRQQLYQPCSFVLKRNVLEDTPKKDDILFLFKKRWDSMKRPIHHVASLLHPAYKRANFLQIKN</sequence>
<dbReference type="GO" id="GO:0044545">
    <property type="term" value="C:NSL complex"/>
    <property type="evidence" value="ECO:0007669"/>
    <property type="project" value="TreeGrafter"/>
</dbReference>
<feature type="compositionally biased region" description="Low complexity" evidence="14">
    <location>
        <begin position="26"/>
        <end position="39"/>
    </location>
</feature>
<feature type="region of interest" description="Disordered" evidence="14">
    <location>
        <begin position="23"/>
        <end position="50"/>
    </location>
</feature>
<dbReference type="InterPro" id="IPR026316">
    <property type="entry name" value="NSL2"/>
</dbReference>
<evidence type="ECO:0000256" key="12">
    <source>
        <dbReference type="ARBA" id="ARBA00093359"/>
    </source>
</evidence>
<evidence type="ECO:0000256" key="10">
    <source>
        <dbReference type="ARBA" id="ARBA00032947"/>
    </source>
</evidence>
<evidence type="ECO:0000256" key="5">
    <source>
        <dbReference type="ARBA" id="ARBA00022553"/>
    </source>
</evidence>
<evidence type="ECO:0000313" key="16">
    <source>
        <dbReference type="EMBL" id="KAH7283687.1"/>
    </source>
</evidence>
<keyword evidence="8" id="KW-0496">Mitochondrion</keyword>
<keyword evidence="9" id="KW-0539">Nucleus</keyword>
<dbReference type="Pfam" id="PF13891">
    <property type="entry name" value="zf-C3HC3H_KANSL2"/>
    <property type="match status" value="1"/>
</dbReference>
<keyword evidence="6" id="KW-0832">Ubl conjugation</keyword>
<evidence type="ECO:0000256" key="9">
    <source>
        <dbReference type="ARBA" id="ARBA00023242"/>
    </source>
</evidence>
<evidence type="ECO:0000256" key="6">
    <source>
        <dbReference type="ARBA" id="ARBA00022843"/>
    </source>
</evidence>
<name>A0A8T2QHT9_CERRI</name>
<feature type="domain" description="KANL2-like probable zinc-finger" evidence="15">
    <location>
        <begin position="203"/>
        <end position="241"/>
    </location>
</feature>
<comment type="subcellular location">
    <subcellularLocation>
        <location evidence="2">Mitochondrion</location>
    </subcellularLocation>
    <subcellularLocation>
        <location evidence="1">Nucleus</location>
    </subcellularLocation>
</comment>
<dbReference type="PANTHER" id="PTHR13453:SF1">
    <property type="entry name" value="KAT8 REGULATORY NSL COMPLEX SUBUNIT 2"/>
    <property type="match status" value="1"/>
</dbReference>
<dbReference type="EMBL" id="CM035439">
    <property type="protein sequence ID" value="KAH7283687.1"/>
    <property type="molecule type" value="Genomic_DNA"/>
</dbReference>
<evidence type="ECO:0000313" key="17">
    <source>
        <dbReference type="Proteomes" id="UP000825935"/>
    </source>
</evidence>
<keyword evidence="7" id="KW-0156">Chromatin regulator</keyword>
<evidence type="ECO:0000256" key="1">
    <source>
        <dbReference type="ARBA" id="ARBA00004123"/>
    </source>
</evidence>
<comment type="subunit">
    <text evidence="13">Component of the NSL complex at least composed of KAT8/MOF, KANSL1, KANSL2, KANSL3, MCRS1, PHF20, OGT1/OGT, WDR5 and HCFC1.</text>
</comment>
<evidence type="ECO:0000256" key="3">
    <source>
        <dbReference type="ARBA" id="ARBA00015508"/>
    </source>
</evidence>
<comment type="function">
    <text evidence="12">Non-catalytic component of the NSL histone acetyltransferase complex, a multiprotein complex that mediates histone H4 acetylation at 'Lys-5'- and 'Lys-8' (H4K5ac and H4K8ac) at transcription start sites and promotes transcription initiation. Required for NSL complex stability and for transcription of intraciliary transport genes in both ciliated and non-ciliated cells by regulating histone H4 acetylation at 'Lys-5'- and 'Lys-12' (H4K5ac and H4K12ac). This is necessary for cilium assembly in ciliated cells and for organization of the microtubule cytoskeleton in non-ciliated cells. Required within the NSL complex to maintain nuclear architecture stability by promoting KAT8-mediated acetylation of lamin LMNA.</text>
</comment>
<comment type="caution">
    <text evidence="16">The sequence shown here is derived from an EMBL/GenBank/DDBJ whole genome shotgun (WGS) entry which is preliminary data.</text>
</comment>
<evidence type="ECO:0000256" key="4">
    <source>
        <dbReference type="ARBA" id="ARBA00022499"/>
    </source>
</evidence>
<dbReference type="GO" id="GO:0006325">
    <property type="term" value="P:chromatin organization"/>
    <property type="evidence" value="ECO:0007669"/>
    <property type="project" value="UniProtKB-KW"/>
</dbReference>
<reference evidence="16" key="1">
    <citation type="submission" date="2021-08" db="EMBL/GenBank/DDBJ databases">
        <title>WGS assembly of Ceratopteris richardii.</title>
        <authorList>
            <person name="Marchant D.B."/>
            <person name="Chen G."/>
            <person name="Jenkins J."/>
            <person name="Shu S."/>
            <person name="Leebens-Mack J."/>
            <person name="Grimwood J."/>
            <person name="Schmutz J."/>
            <person name="Soltis P."/>
            <person name="Soltis D."/>
            <person name="Chen Z.-H."/>
        </authorList>
    </citation>
    <scope>NUCLEOTIDE SEQUENCE</scope>
    <source>
        <strain evidence="16">Whitten #5841</strain>
        <tissue evidence="16">Leaf</tissue>
    </source>
</reference>
<dbReference type="InterPro" id="IPR025927">
    <property type="entry name" value="Znf_KANL2-like"/>
</dbReference>
<dbReference type="GO" id="GO:0005634">
    <property type="term" value="C:nucleus"/>
    <property type="evidence" value="ECO:0007669"/>
    <property type="project" value="UniProtKB-SubCell"/>
</dbReference>
<protein>
    <recommendedName>
        <fullName evidence="3">KAT8 regulatory NSL complex subunit 2</fullName>
    </recommendedName>
    <alternativeName>
        <fullName evidence="11">NSL complex protein NSL2</fullName>
    </alternativeName>
    <alternativeName>
        <fullName evidence="10">Non-specific lethal 2 homolog</fullName>
    </alternativeName>
</protein>
<dbReference type="AlphaFoldDB" id="A0A8T2QHT9"/>
<gene>
    <name evidence="16" type="ORF">KP509_34G019500</name>
</gene>
<organism evidence="16 17">
    <name type="scientific">Ceratopteris richardii</name>
    <name type="common">Triangle waterfern</name>
    <dbReference type="NCBI Taxonomy" id="49495"/>
    <lineage>
        <taxon>Eukaryota</taxon>
        <taxon>Viridiplantae</taxon>
        <taxon>Streptophyta</taxon>
        <taxon>Embryophyta</taxon>
        <taxon>Tracheophyta</taxon>
        <taxon>Polypodiopsida</taxon>
        <taxon>Polypodiidae</taxon>
        <taxon>Polypodiales</taxon>
        <taxon>Pteridineae</taxon>
        <taxon>Pteridaceae</taxon>
        <taxon>Parkerioideae</taxon>
        <taxon>Ceratopteris</taxon>
    </lineage>
</organism>
<keyword evidence="17" id="KW-1185">Reference proteome</keyword>
<evidence type="ECO:0000256" key="7">
    <source>
        <dbReference type="ARBA" id="ARBA00022853"/>
    </source>
</evidence>
<evidence type="ECO:0000256" key="2">
    <source>
        <dbReference type="ARBA" id="ARBA00004173"/>
    </source>
</evidence>
<proteinExistence type="predicted"/>
<evidence type="ECO:0000256" key="11">
    <source>
        <dbReference type="ARBA" id="ARBA00033378"/>
    </source>
</evidence>
<dbReference type="PANTHER" id="PTHR13453">
    <property type="entry name" value="KAT8 REGULATORY NSL COMPLEX SUBUNIT 2"/>
    <property type="match status" value="1"/>
</dbReference>
<dbReference type="OrthoDB" id="677315at2759"/>